<name>A0A5J6MDL6_9PROT</name>
<keyword evidence="1 4" id="KW-0808">Transferase</keyword>
<sequence length="156" mass="17055">MIEVRPATPPDIPALGRLMAELLVHYDMAGPDEAEVAKALAAQMPRVEFLLAFERDDLLGFASFSPLFPGLGLDPQLYMKDLYVAAAARGCGVARALMCALARTAIARGCVRIDWTTDRDNLQAQAAYKALGAVRLEERVYYRLDEEAIARLADVA</sequence>
<dbReference type="Proteomes" id="UP000326202">
    <property type="component" value="Chromosome"/>
</dbReference>
<feature type="domain" description="N-acetyltransferase" evidence="3">
    <location>
        <begin position="2"/>
        <end position="154"/>
    </location>
</feature>
<protein>
    <submittedName>
        <fullName evidence="4">N-acetyltransferase</fullName>
    </submittedName>
</protein>
<dbReference type="InterPro" id="IPR016181">
    <property type="entry name" value="Acyl_CoA_acyltransferase"/>
</dbReference>
<dbReference type="KEGG" id="htq:FRZ44_08070"/>
<evidence type="ECO:0000313" key="5">
    <source>
        <dbReference type="Proteomes" id="UP000326202"/>
    </source>
</evidence>
<dbReference type="AlphaFoldDB" id="A0A5J6MDL6"/>
<evidence type="ECO:0000256" key="1">
    <source>
        <dbReference type="ARBA" id="ARBA00022679"/>
    </source>
</evidence>
<dbReference type="PANTHER" id="PTHR43877:SF2">
    <property type="entry name" value="AMINOALKYLPHOSPHONATE N-ACETYLTRANSFERASE-RELATED"/>
    <property type="match status" value="1"/>
</dbReference>
<keyword evidence="5" id="KW-1185">Reference proteome</keyword>
<dbReference type="InterPro" id="IPR050832">
    <property type="entry name" value="Bact_Acetyltransf"/>
</dbReference>
<dbReference type="PROSITE" id="PS51186">
    <property type="entry name" value="GNAT"/>
    <property type="match status" value="1"/>
</dbReference>
<evidence type="ECO:0000256" key="2">
    <source>
        <dbReference type="ARBA" id="ARBA00023315"/>
    </source>
</evidence>
<reference evidence="4 5" key="1">
    <citation type="submission" date="2019-08" db="EMBL/GenBank/DDBJ databases">
        <title>Hyperibacter terrae gen. nov., sp. nov. and Hyperibacter viscosus sp. nov., two new members in the family Rhodospirillaceae isolated from the rhizosphere of Hypericum perforatum.</title>
        <authorList>
            <person name="Noviana Z."/>
        </authorList>
    </citation>
    <scope>NUCLEOTIDE SEQUENCE [LARGE SCALE GENOMIC DNA]</scope>
    <source>
        <strain evidence="4 5">R5913</strain>
    </source>
</reference>
<dbReference type="GO" id="GO:0016747">
    <property type="term" value="F:acyltransferase activity, transferring groups other than amino-acyl groups"/>
    <property type="evidence" value="ECO:0007669"/>
    <property type="project" value="InterPro"/>
</dbReference>
<evidence type="ECO:0000313" key="4">
    <source>
        <dbReference type="EMBL" id="QEX15523.1"/>
    </source>
</evidence>
<gene>
    <name evidence="4" type="ORF">FRZ44_08070</name>
</gene>
<dbReference type="Gene3D" id="3.40.630.30">
    <property type="match status" value="1"/>
</dbReference>
<dbReference type="CDD" id="cd04301">
    <property type="entry name" value="NAT_SF"/>
    <property type="match status" value="1"/>
</dbReference>
<proteinExistence type="predicted"/>
<keyword evidence="2" id="KW-0012">Acyltransferase</keyword>
<dbReference type="RefSeq" id="WP_191908403.1">
    <property type="nucleotide sequence ID" value="NZ_CP042906.1"/>
</dbReference>
<dbReference type="EMBL" id="CP042906">
    <property type="protein sequence ID" value="QEX15523.1"/>
    <property type="molecule type" value="Genomic_DNA"/>
</dbReference>
<organism evidence="4 5">
    <name type="scientific">Hypericibacter terrae</name>
    <dbReference type="NCBI Taxonomy" id="2602015"/>
    <lineage>
        <taxon>Bacteria</taxon>
        <taxon>Pseudomonadati</taxon>
        <taxon>Pseudomonadota</taxon>
        <taxon>Alphaproteobacteria</taxon>
        <taxon>Rhodospirillales</taxon>
        <taxon>Dongiaceae</taxon>
        <taxon>Hypericibacter</taxon>
    </lineage>
</organism>
<dbReference type="InterPro" id="IPR000182">
    <property type="entry name" value="GNAT_dom"/>
</dbReference>
<evidence type="ECO:0000259" key="3">
    <source>
        <dbReference type="PROSITE" id="PS51186"/>
    </source>
</evidence>
<dbReference type="SUPFAM" id="SSF55729">
    <property type="entry name" value="Acyl-CoA N-acyltransferases (Nat)"/>
    <property type="match status" value="1"/>
</dbReference>
<dbReference type="PANTHER" id="PTHR43877">
    <property type="entry name" value="AMINOALKYLPHOSPHONATE N-ACETYLTRANSFERASE-RELATED-RELATED"/>
    <property type="match status" value="1"/>
</dbReference>
<accession>A0A5J6MDL6</accession>
<dbReference type="Pfam" id="PF00583">
    <property type="entry name" value="Acetyltransf_1"/>
    <property type="match status" value="1"/>
</dbReference>